<proteinExistence type="inferred from homology"/>
<keyword evidence="4 6" id="KW-0175">Coiled coil</keyword>
<dbReference type="Proteomes" id="UP001153712">
    <property type="component" value="Chromosome 7"/>
</dbReference>
<evidence type="ECO:0000256" key="1">
    <source>
        <dbReference type="ARBA" id="ARBA00004245"/>
    </source>
</evidence>
<dbReference type="AlphaFoldDB" id="A0A9N9TW28"/>
<keyword evidence="5" id="KW-0206">Cytoskeleton</keyword>
<organism evidence="8 9">
    <name type="scientific">Phyllotreta striolata</name>
    <name type="common">Striped flea beetle</name>
    <name type="synonym">Crioceris striolata</name>
    <dbReference type="NCBI Taxonomy" id="444603"/>
    <lineage>
        <taxon>Eukaryota</taxon>
        <taxon>Metazoa</taxon>
        <taxon>Ecdysozoa</taxon>
        <taxon>Arthropoda</taxon>
        <taxon>Hexapoda</taxon>
        <taxon>Insecta</taxon>
        <taxon>Pterygota</taxon>
        <taxon>Neoptera</taxon>
        <taxon>Endopterygota</taxon>
        <taxon>Coleoptera</taxon>
        <taxon>Polyphaga</taxon>
        <taxon>Cucujiformia</taxon>
        <taxon>Chrysomeloidea</taxon>
        <taxon>Chrysomelidae</taxon>
        <taxon>Galerucinae</taxon>
        <taxon>Alticini</taxon>
        <taxon>Phyllotreta</taxon>
    </lineage>
</organism>
<dbReference type="OrthoDB" id="10255048at2759"/>
<evidence type="ECO:0000259" key="7">
    <source>
        <dbReference type="Pfam" id="PF05010"/>
    </source>
</evidence>
<evidence type="ECO:0000313" key="8">
    <source>
        <dbReference type="EMBL" id="CAG9863950.1"/>
    </source>
</evidence>
<comment type="similarity">
    <text evidence="2">Belongs to the TACC family.</text>
</comment>
<feature type="coiled-coil region" evidence="6">
    <location>
        <begin position="148"/>
        <end position="246"/>
    </location>
</feature>
<evidence type="ECO:0000256" key="2">
    <source>
        <dbReference type="ARBA" id="ARBA00009423"/>
    </source>
</evidence>
<dbReference type="InterPro" id="IPR007707">
    <property type="entry name" value="TACC_C"/>
</dbReference>
<dbReference type="GO" id="GO:0005856">
    <property type="term" value="C:cytoskeleton"/>
    <property type="evidence" value="ECO:0007669"/>
    <property type="project" value="UniProtKB-SubCell"/>
</dbReference>
<accession>A0A9N9TW28</accession>
<evidence type="ECO:0000256" key="3">
    <source>
        <dbReference type="ARBA" id="ARBA00022490"/>
    </source>
</evidence>
<protein>
    <recommendedName>
        <fullName evidence="7">Transforming acidic coiled-coil-containing protein C-terminal domain-containing protein</fullName>
    </recommendedName>
</protein>
<keyword evidence="3" id="KW-0963">Cytoplasm</keyword>
<dbReference type="Pfam" id="PF05010">
    <property type="entry name" value="TACC_C"/>
    <property type="match status" value="1"/>
</dbReference>
<evidence type="ECO:0000256" key="6">
    <source>
        <dbReference type="SAM" id="Coils"/>
    </source>
</evidence>
<name>A0A9N9TW28_PHYSR</name>
<feature type="coiled-coil region" evidence="6">
    <location>
        <begin position="70"/>
        <end position="104"/>
    </location>
</feature>
<feature type="domain" description="Transforming acidic coiled-coil-containing protein C-terminal" evidence="7">
    <location>
        <begin position="77"/>
        <end position="249"/>
    </location>
</feature>
<comment type="subcellular location">
    <subcellularLocation>
        <location evidence="1">Cytoplasm</location>
        <location evidence="1">Cytoskeleton</location>
    </subcellularLocation>
</comment>
<evidence type="ECO:0000313" key="9">
    <source>
        <dbReference type="Proteomes" id="UP001153712"/>
    </source>
</evidence>
<evidence type="ECO:0000256" key="5">
    <source>
        <dbReference type="ARBA" id="ARBA00023212"/>
    </source>
</evidence>
<reference evidence="8" key="1">
    <citation type="submission" date="2022-01" db="EMBL/GenBank/DDBJ databases">
        <authorList>
            <person name="King R."/>
        </authorList>
    </citation>
    <scope>NUCLEOTIDE SEQUENCE</scope>
</reference>
<dbReference type="EMBL" id="OU900100">
    <property type="protein sequence ID" value="CAG9863950.1"/>
    <property type="molecule type" value="Genomic_DNA"/>
</dbReference>
<gene>
    <name evidence="8" type="ORF">PHYEVI_LOCUS10219</name>
</gene>
<keyword evidence="9" id="KW-1185">Reference proteome</keyword>
<evidence type="ECO:0000256" key="4">
    <source>
        <dbReference type="ARBA" id="ARBA00023054"/>
    </source>
</evidence>
<sequence length="267" mass="31452">MDILEIFRMQEPVLEPFLMKSEEANPSVSKFLYKNKIFDQSLLEIFRTQEPVSKGLLTKKDEIDQFKEVLQEKEVVIKNNVAKIKELEQEVSELKETNQSLECQLKSGGPLDKNDYRDIMQNYDDFIKKAAKEREQLVDKNSVLENYIQNLELSYNGLLERYEKAKEIIFNLKYNQDLLKEELEEYREIVEKWEQKYDDLKAHSKTAIADANVELGAREKVNVEEVAKLKSKILQRQAKINELEKKLKNDARPSIYAPLRNKISHHK</sequence>